<proteinExistence type="predicted"/>
<reference evidence="2 3" key="1">
    <citation type="submission" date="2020-01" db="EMBL/GenBank/DDBJ databases">
        <title>Spongiivirga citrea KCTC 32990T.</title>
        <authorList>
            <person name="Wang G."/>
        </authorList>
    </citation>
    <scope>NUCLEOTIDE SEQUENCE [LARGE SCALE GENOMIC DNA]</scope>
    <source>
        <strain evidence="2 3">KCTC 32990</strain>
    </source>
</reference>
<accession>A0A6M0CI75</accession>
<sequence>MRKIIFIVSLISIGLVHHLQAQFTQVELFSGFDKTDFIFLSSSTLNARQTLSLNTLAFFQRFKDKESQGFDEIGVQPTLFWNISKNIAIGPSLYYNSFAGYSERLSAKFALKNSHVLFVIISTVAHSEKTGTSYAEAFAQFQLNIPTNDKTCLWLNGQLLTVWNEFKTHSRSYQQLRAGVSFSEHQFGIGLDFDQYGLKPIEKSSFGMYYRKTL</sequence>
<evidence type="ECO:0000256" key="1">
    <source>
        <dbReference type="SAM" id="SignalP"/>
    </source>
</evidence>
<evidence type="ECO:0008006" key="4">
    <source>
        <dbReference type="Google" id="ProtNLM"/>
    </source>
</evidence>
<feature type="signal peptide" evidence="1">
    <location>
        <begin position="1"/>
        <end position="21"/>
    </location>
</feature>
<organism evidence="2 3">
    <name type="scientific">Spongiivirga citrea</name>
    <dbReference type="NCBI Taxonomy" id="1481457"/>
    <lineage>
        <taxon>Bacteria</taxon>
        <taxon>Pseudomonadati</taxon>
        <taxon>Bacteroidota</taxon>
        <taxon>Flavobacteriia</taxon>
        <taxon>Flavobacteriales</taxon>
        <taxon>Flavobacteriaceae</taxon>
        <taxon>Spongiivirga</taxon>
    </lineage>
</organism>
<dbReference type="Proteomes" id="UP000474296">
    <property type="component" value="Unassembled WGS sequence"/>
</dbReference>
<dbReference type="RefSeq" id="WP_164032216.1">
    <property type="nucleotide sequence ID" value="NZ_JAABOQ010000004.1"/>
</dbReference>
<comment type="caution">
    <text evidence="2">The sequence shown here is derived from an EMBL/GenBank/DDBJ whole genome shotgun (WGS) entry which is preliminary data.</text>
</comment>
<feature type="chain" id="PRO_5027036120" description="DUF5020 family protein" evidence="1">
    <location>
        <begin position="22"/>
        <end position="214"/>
    </location>
</feature>
<keyword evidence="3" id="KW-1185">Reference proteome</keyword>
<protein>
    <recommendedName>
        <fullName evidence="4">DUF5020 family protein</fullName>
    </recommendedName>
</protein>
<evidence type="ECO:0000313" key="3">
    <source>
        <dbReference type="Proteomes" id="UP000474296"/>
    </source>
</evidence>
<keyword evidence="1" id="KW-0732">Signal</keyword>
<evidence type="ECO:0000313" key="2">
    <source>
        <dbReference type="EMBL" id="NER17571.1"/>
    </source>
</evidence>
<dbReference type="EMBL" id="JAABOQ010000004">
    <property type="protein sequence ID" value="NER17571.1"/>
    <property type="molecule type" value="Genomic_DNA"/>
</dbReference>
<dbReference type="AlphaFoldDB" id="A0A6M0CI75"/>
<name>A0A6M0CI75_9FLAO</name>
<gene>
    <name evidence="2" type="ORF">GWK10_10140</name>
</gene>